<feature type="compositionally biased region" description="Pro residues" evidence="1">
    <location>
        <begin position="201"/>
        <end position="212"/>
    </location>
</feature>
<feature type="region of interest" description="Disordered" evidence="1">
    <location>
        <begin position="195"/>
        <end position="215"/>
    </location>
</feature>
<reference evidence="3" key="1">
    <citation type="submission" date="2019-08" db="EMBL/GenBank/DDBJ databases">
        <authorList>
            <person name="Kucharzyk K."/>
            <person name="Murdoch R.W."/>
            <person name="Higgins S."/>
            <person name="Loffler F."/>
        </authorList>
    </citation>
    <scope>NUCLEOTIDE SEQUENCE</scope>
</reference>
<organism evidence="3">
    <name type="scientific">bioreactor metagenome</name>
    <dbReference type="NCBI Taxonomy" id="1076179"/>
    <lineage>
        <taxon>unclassified sequences</taxon>
        <taxon>metagenomes</taxon>
        <taxon>ecological metagenomes</taxon>
    </lineage>
</organism>
<feature type="region of interest" description="Disordered" evidence="1">
    <location>
        <begin position="132"/>
        <end position="170"/>
    </location>
</feature>
<feature type="domain" description="NAD(P)-binding" evidence="2">
    <location>
        <begin position="231"/>
        <end position="397"/>
    </location>
</feature>
<dbReference type="Pfam" id="PF13460">
    <property type="entry name" value="NAD_binding_10"/>
    <property type="match status" value="1"/>
</dbReference>
<accession>A0A645B403</accession>
<evidence type="ECO:0000259" key="2">
    <source>
        <dbReference type="Pfam" id="PF13460"/>
    </source>
</evidence>
<dbReference type="Gene3D" id="3.40.50.720">
    <property type="entry name" value="NAD(P)-binding Rossmann-like Domain"/>
    <property type="match status" value="1"/>
</dbReference>
<feature type="compositionally biased region" description="Basic and acidic residues" evidence="1">
    <location>
        <begin position="145"/>
        <end position="156"/>
    </location>
</feature>
<gene>
    <name evidence="3" type="ORF">SDC9_107048</name>
</gene>
<dbReference type="EMBL" id="VSSQ01017679">
    <property type="protein sequence ID" value="MPM60200.1"/>
    <property type="molecule type" value="Genomic_DNA"/>
</dbReference>
<proteinExistence type="predicted"/>
<feature type="compositionally biased region" description="Basic and acidic residues" evidence="1">
    <location>
        <begin position="24"/>
        <end position="33"/>
    </location>
</feature>
<comment type="caution">
    <text evidence="3">The sequence shown here is derived from an EMBL/GenBank/DDBJ whole genome shotgun (WGS) entry which is preliminary data.</text>
</comment>
<dbReference type="InterPro" id="IPR016040">
    <property type="entry name" value="NAD(P)-bd_dom"/>
</dbReference>
<protein>
    <recommendedName>
        <fullName evidence="2">NAD(P)-binding domain-containing protein</fullName>
    </recommendedName>
</protein>
<dbReference type="SUPFAM" id="SSF51735">
    <property type="entry name" value="NAD(P)-binding Rossmann-fold domains"/>
    <property type="match status" value="1"/>
</dbReference>
<sequence>MDPGPVEDDRRRGLAPPASGQRPAQERGPRGVDAHQAPAVADVAQVEVGGTDNLDAVQVDELVIDHVVVELDLQRAAAYVLQVELHRLQPQLALLDTGHVAGVQPHPAPGDPDGETDHRRVRVAGQHDHIVEAPDGGTVLPPYRTVDESRDGDEQPGHLAPGRDGSSTSARGGCACGALRRFHVDCLPRAGHGHPGGAPDDLPPPQCRPPSAAPAGCGAPTVGIMKVAVIGATGTIGTPIVAGLRARGAEVVPVSRSTGVDVVTGAGLRAALTGVDVVIDASKVTTGNQPADGHRAVLAAARHLVEACRTDGVGRIVLVSITNIEKPAFDAFPFYVSKRAVEELLRASGVPTTIVRSAQWFEFADTPTAVTPFPDRVEVQDWYMQAVAVEAVAAIIVREAVASTPAAEVAVAGPAPVHLPEVVAGLLAVRGDPRPVRTVPAVLPGFSDGALLAPSGAELVGPDLAGWIATRR</sequence>
<feature type="region of interest" description="Disordered" evidence="1">
    <location>
        <begin position="1"/>
        <end position="38"/>
    </location>
</feature>
<dbReference type="InterPro" id="IPR036291">
    <property type="entry name" value="NAD(P)-bd_dom_sf"/>
</dbReference>
<evidence type="ECO:0000256" key="1">
    <source>
        <dbReference type="SAM" id="MobiDB-lite"/>
    </source>
</evidence>
<dbReference type="AlphaFoldDB" id="A0A645B403"/>
<name>A0A645B403_9ZZZZ</name>
<dbReference type="PANTHER" id="PTHR15020:SF50">
    <property type="entry name" value="UPF0659 PROTEIN YMR090W"/>
    <property type="match status" value="1"/>
</dbReference>
<dbReference type="PANTHER" id="PTHR15020">
    <property type="entry name" value="FLAVIN REDUCTASE-RELATED"/>
    <property type="match status" value="1"/>
</dbReference>
<evidence type="ECO:0000313" key="3">
    <source>
        <dbReference type="EMBL" id="MPM60200.1"/>
    </source>
</evidence>